<keyword evidence="3 13" id="KW-0235">DNA replication</keyword>
<name>A0A7X0H9M6_9BACT</name>
<organism evidence="15 16">
    <name type="scientific">Algisphaera agarilytica</name>
    <dbReference type="NCBI Taxonomy" id="1385975"/>
    <lineage>
        <taxon>Bacteria</taxon>
        <taxon>Pseudomonadati</taxon>
        <taxon>Planctomycetota</taxon>
        <taxon>Phycisphaerae</taxon>
        <taxon>Phycisphaerales</taxon>
        <taxon>Phycisphaeraceae</taxon>
        <taxon>Algisphaera</taxon>
    </lineage>
</organism>
<dbReference type="GO" id="GO:0006269">
    <property type="term" value="P:DNA replication, synthesis of primer"/>
    <property type="evidence" value="ECO:0007669"/>
    <property type="project" value="UniProtKB-UniRule"/>
</dbReference>
<comment type="caution">
    <text evidence="15">The sequence shown here is derived from an EMBL/GenBank/DDBJ whole genome shotgun (WGS) entry which is preliminary data.</text>
</comment>
<dbReference type="InterPro" id="IPR003593">
    <property type="entry name" value="AAA+_ATPase"/>
</dbReference>
<comment type="catalytic activity">
    <reaction evidence="11 13">
        <text>ATP + H2O = ADP + phosphate + H(+)</text>
        <dbReference type="Rhea" id="RHEA:13065"/>
        <dbReference type="ChEBI" id="CHEBI:15377"/>
        <dbReference type="ChEBI" id="CHEBI:15378"/>
        <dbReference type="ChEBI" id="CHEBI:30616"/>
        <dbReference type="ChEBI" id="CHEBI:43474"/>
        <dbReference type="ChEBI" id="CHEBI:456216"/>
        <dbReference type="EC" id="5.6.2.3"/>
    </reaction>
</comment>
<evidence type="ECO:0000256" key="11">
    <source>
        <dbReference type="ARBA" id="ARBA00048954"/>
    </source>
</evidence>
<comment type="function">
    <text evidence="10 13">The main replicative DNA helicase, it participates in initiation and elongation during chromosome replication. Travels ahead of the DNA replisome, separating dsDNA into templates for DNA synthesis. A processive ATP-dependent 5'-3' DNA helicase it has DNA-dependent ATPase activity.</text>
</comment>
<dbReference type="Gene3D" id="1.10.860.10">
    <property type="entry name" value="DNAb Helicase, Chain A"/>
    <property type="match status" value="1"/>
</dbReference>
<dbReference type="InterPro" id="IPR007694">
    <property type="entry name" value="DNA_helicase_DnaB-like_C"/>
</dbReference>
<evidence type="ECO:0000256" key="12">
    <source>
        <dbReference type="NCBIfam" id="TIGR00665"/>
    </source>
</evidence>
<evidence type="ECO:0000256" key="2">
    <source>
        <dbReference type="ARBA" id="ARBA00022515"/>
    </source>
</evidence>
<gene>
    <name evidence="15" type="ORF">HNQ40_002181</name>
</gene>
<dbReference type="EMBL" id="JACHGY010000001">
    <property type="protein sequence ID" value="MBB6430375.1"/>
    <property type="molecule type" value="Genomic_DNA"/>
</dbReference>
<dbReference type="NCBIfam" id="NF004384">
    <property type="entry name" value="PRK05748.1"/>
    <property type="match status" value="1"/>
</dbReference>
<evidence type="ECO:0000259" key="14">
    <source>
        <dbReference type="PROSITE" id="PS51199"/>
    </source>
</evidence>
<dbReference type="SUPFAM" id="SSF52540">
    <property type="entry name" value="P-loop containing nucleoside triphosphate hydrolases"/>
    <property type="match status" value="1"/>
</dbReference>
<evidence type="ECO:0000256" key="7">
    <source>
        <dbReference type="ARBA" id="ARBA00022840"/>
    </source>
</evidence>
<dbReference type="Pfam" id="PF03796">
    <property type="entry name" value="DnaB_C"/>
    <property type="match status" value="1"/>
</dbReference>
<protein>
    <recommendedName>
        <fullName evidence="12 13">Replicative DNA helicase</fullName>
        <ecNumber evidence="12 13">5.6.2.3</ecNumber>
    </recommendedName>
</protein>
<comment type="similarity">
    <text evidence="1 13">Belongs to the helicase family. DnaB subfamily.</text>
</comment>
<dbReference type="GO" id="GO:0016787">
    <property type="term" value="F:hydrolase activity"/>
    <property type="evidence" value="ECO:0007669"/>
    <property type="project" value="UniProtKB-KW"/>
</dbReference>
<evidence type="ECO:0000256" key="4">
    <source>
        <dbReference type="ARBA" id="ARBA00022741"/>
    </source>
</evidence>
<dbReference type="PROSITE" id="PS51199">
    <property type="entry name" value="SF4_HELICASE"/>
    <property type="match status" value="1"/>
</dbReference>
<sequence>MSTASSFEFGDRDRKRKGVIEIGPLFDKQPPHALEAEMALLGAMILDWQVVGDVLQVLKGADDFYKPAHAAIFESVVELYDQSQSVDMVQLNQKLADKQMLEEVGGLEALLSLVDAVPDSSGATRYAQIVRDKAILRRLIETTGQVLHECYHSDEPVYDLLDRAETQIFEIAEKKGDDEPAAIDVLLKETFEKLEREDGRAVTGFETGFFELDEMTNGLQAGEMVIIAARPSMGKTAFAVNIAEHMAAINKVPVAIFSLEMSKQQLAQRMLCSRSGVDSNKVRRNMLSRDDFGKLTLTVGELSEAPIYIDDTAGLTLMGLRAKARRMKQRHDIQAVFIDYLQLMSAPSAGRDGRQNEVSAISRGVKALARELEVPVVCLSQLNRAAEQREGHRPRMSDLRESGSIEQDADVIMMLHREDYYHRGDEEYEDNNIAEVIVNKQRNGPTGTVKLNFHGPTTRFLNLATGSQMGAAGY</sequence>
<dbReference type="RefSeq" id="WP_184677895.1">
    <property type="nucleotide sequence ID" value="NZ_JACHGY010000001.1"/>
</dbReference>
<dbReference type="NCBIfam" id="TIGR00665">
    <property type="entry name" value="DnaB"/>
    <property type="match status" value="1"/>
</dbReference>
<dbReference type="Proteomes" id="UP000541810">
    <property type="component" value="Unassembled WGS sequence"/>
</dbReference>
<dbReference type="CDD" id="cd00984">
    <property type="entry name" value="DnaB_C"/>
    <property type="match status" value="1"/>
</dbReference>
<dbReference type="Gene3D" id="3.40.50.300">
    <property type="entry name" value="P-loop containing nucleotide triphosphate hydrolases"/>
    <property type="match status" value="1"/>
</dbReference>
<keyword evidence="16" id="KW-1185">Reference proteome</keyword>
<accession>A0A7X0H9M6</accession>
<dbReference type="GO" id="GO:0005524">
    <property type="term" value="F:ATP binding"/>
    <property type="evidence" value="ECO:0007669"/>
    <property type="project" value="UniProtKB-UniRule"/>
</dbReference>
<dbReference type="EC" id="5.6.2.3" evidence="12 13"/>
<dbReference type="GO" id="GO:1990077">
    <property type="term" value="C:primosome complex"/>
    <property type="evidence" value="ECO:0007669"/>
    <property type="project" value="UniProtKB-UniRule"/>
</dbReference>
<evidence type="ECO:0000256" key="9">
    <source>
        <dbReference type="ARBA" id="ARBA00023235"/>
    </source>
</evidence>
<dbReference type="GO" id="GO:0043139">
    <property type="term" value="F:5'-3' DNA helicase activity"/>
    <property type="evidence" value="ECO:0007669"/>
    <property type="project" value="UniProtKB-EC"/>
</dbReference>
<dbReference type="PANTHER" id="PTHR30153:SF2">
    <property type="entry name" value="REPLICATIVE DNA HELICASE"/>
    <property type="match status" value="1"/>
</dbReference>
<keyword evidence="8 13" id="KW-0238">DNA-binding</keyword>
<evidence type="ECO:0000256" key="5">
    <source>
        <dbReference type="ARBA" id="ARBA00022801"/>
    </source>
</evidence>
<dbReference type="GO" id="GO:0005829">
    <property type="term" value="C:cytosol"/>
    <property type="evidence" value="ECO:0007669"/>
    <property type="project" value="TreeGrafter"/>
</dbReference>
<dbReference type="GO" id="GO:0003677">
    <property type="term" value="F:DNA binding"/>
    <property type="evidence" value="ECO:0007669"/>
    <property type="project" value="UniProtKB-UniRule"/>
</dbReference>
<dbReference type="SUPFAM" id="SSF48024">
    <property type="entry name" value="N-terminal domain of DnaB helicase"/>
    <property type="match status" value="1"/>
</dbReference>
<dbReference type="AlphaFoldDB" id="A0A7X0H9M6"/>
<proteinExistence type="inferred from homology"/>
<evidence type="ECO:0000313" key="16">
    <source>
        <dbReference type="Proteomes" id="UP000541810"/>
    </source>
</evidence>
<keyword evidence="5 13" id="KW-0378">Hydrolase</keyword>
<feature type="domain" description="SF4 helicase" evidence="14">
    <location>
        <begin position="198"/>
        <end position="467"/>
    </location>
</feature>
<evidence type="ECO:0000256" key="10">
    <source>
        <dbReference type="ARBA" id="ARBA00044932"/>
    </source>
</evidence>
<dbReference type="InterPro" id="IPR016136">
    <property type="entry name" value="DNA_helicase_N/primase_C"/>
</dbReference>
<evidence type="ECO:0000256" key="13">
    <source>
        <dbReference type="RuleBase" id="RU362085"/>
    </source>
</evidence>
<dbReference type="GO" id="GO:0042802">
    <property type="term" value="F:identical protein binding"/>
    <property type="evidence" value="ECO:0007669"/>
    <property type="project" value="UniProtKB-ARBA"/>
</dbReference>
<keyword evidence="7 13" id="KW-0067">ATP-binding</keyword>
<dbReference type="InterPro" id="IPR027417">
    <property type="entry name" value="P-loop_NTPase"/>
</dbReference>
<evidence type="ECO:0000256" key="8">
    <source>
        <dbReference type="ARBA" id="ARBA00023125"/>
    </source>
</evidence>
<dbReference type="SMART" id="SM00382">
    <property type="entry name" value="AAA"/>
    <property type="match status" value="1"/>
</dbReference>
<keyword evidence="2 13" id="KW-0639">Primosome</keyword>
<reference evidence="15 16" key="1">
    <citation type="submission" date="2020-08" db="EMBL/GenBank/DDBJ databases">
        <title>Genomic Encyclopedia of Type Strains, Phase IV (KMG-IV): sequencing the most valuable type-strain genomes for metagenomic binning, comparative biology and taxonomic classification.</title>
        <authorList>
            <person name="Goeker M."/>
        </authorList>
    </citation>
    <scope>NUCLEOTIDE SEQUENCE [LARGE SCALE GENOMIC DNA]</scope>
    <source>
        <strain evidence="15 16">DSM 103725</strain>
    </source>
</reference>
<dbReference type="InterPro" id="IPR036185">
    <property type="entry name" value="DNA_heli_DnaB-like_N_sf"/>
</dbReference>
<dbReference type="Pfam" id="PF00772">
    <property type="entry name" value="DnaB"/>
    <property type="match status" value="1"/>
</dbReference>
<keyword evidence="4 13" id="KW-0547">Nucleotide-binding</keyword>
<evidence type="ECO:0000256" key="6">
    <source>
        <dbReference type="ARBA" id="ARBA00022806"/>
    </source>
</evidence>
<dbReference type="InterPro" id="IPR007692">
    <property type="entry name" value="DNA_helicase_DnaB"/>
</dbReference>
<dbReference type="FunFam" id="3.40.50.300:FF:000076">
    <property type="entry name" value="Replicative DNA helicase"/>
    <property type="match status" value="1"/>
</dbReference>
<dbReference type="PANTHER" id="PTHR30153">
    <property type="entry name" value="REPLICATIVE DNA HELICASE DNAB"/>
    <property type="match status" value="1"/>
</dbReference>
<dbReference type="InterPro" id="IPR007693">
    <property type="entry name" value="DNA_helicase_DnaB-like_N"/>
</dbReference>
<evidence type="ECO:0000256" key="3">
    <source>
        <dbReference type="ARBA" id="ARBA00022705"/>
    </source>
</evidence>
<dbReference type="FunFam" id="1.10.860.10:FF:000001">
    <property type="entry name" value="Replicative DNA helicase"/>
    <property type="match status" value="1"/>
</dbReference>
<evidence type="ECO:0000256" key="1">
    <source>
        <dbReference type="ARBA" id="ARBA00008428"/>
    </source>
</evidence>
<keyword evidence="6 13" id="KW-0347">Helicase</keyword>
<evidence type="ECO:0000313" key="15">
    <source>
        <dbReference type="EMBL" id="MBB6430375.1"/>
    </source>
</evidence>
<keyword evidence="9" id="KW-0413">Isomerase</keyword>